<reference evidence="1" key="1">
    <citation type="submission" date="2018-06" db="EMBL/GenBank/DDBJ databases">
        <authorList>
            <person name="Zhirakovskaya E."/>
        </authorList>
    </citation>
    <scope>NUCLEOTIDE SEQUENCE</scope>
</reference>
<name>A0A3B1AJA2_9ZZZZ</name>
<dbReference type="InterPro" id="IPR011250">
    <property type="entry name" value="OMP/PagP_B-barrel"/>
</dbReference>
<sequence length="88" mass="10096">MTFIDTNIPNGDPQTVCWYDPWWGSICDTFTLTKTTSEFNYGAVVGLRFEVADNLFFSGSYGKQWIDFNNATSTTNLDIYRFSVGFMF</sequence>
<dbReference type="EMBL" id="UOFR01000070">
    <property type="protein sequence ID" value="VAW99933.1"/>
    <property type="molecule type" value="Genomic_DNA"/>
</dbReference>
<evidence type="ECO:0008006" key="2">
    <source>
        <dbReference type="Google" id="ProtNLM"/>
    </source>
</evidence>
<organism evidence="1">
    <name type="scientific">hydrothermal vent metagenome</name>
    <dbReference type="NCBI Taxonomy" id="652676"/>
    <lineage>
        <taxon>unclassified sequences</taxon>
        <taxon>metagenomes</taxon>
        <taxon>ecological metagenomes</taxon>
    </lineage>
</organism>
<dbReference type="SUPFAM" id="SSF56925">
    <property type="entry name" value="OMPA-like"/>
    <property type="match status" value="1"/>
</dbReference>
<gene>
    <name evidence="1" type="ORF">MNBD_GAMMA21-2414</name>
</gene>
<dbReference type="AlphaFoldDB" id="A0A3B1AJA2"/>
<proteinExistence type="predicted"/>
<accession>A0A3B1AJA2</accession>
<protein>
    <recommendedName>
        <fullName evidence="2">Outer membrane protein beta-barrel domain-containing protein</fullName>
    </recommendedName>
</protein>
<evidence type="ECO:0000313" key="1">
    <source>
        <dbReference type="EMBL" id="VAW99933.1"/>
    </source>
</evidence>